<dbReference type="EMBL" id="CP096246">
    <property type="protein sequence ID" value="WFG96410.1"/>
    <property type="molecule type" value="Genomic_DNA"/>
</dbReference>
<dbReference type="RefSeq" id="WP_237237965.1">
    <property type="nucleotide sequence ID" value="NZ_CP013197.1"/>
</dbReference>
<dbReference type="GeneID" id="79946543"/>
<gene>
    <name evidence="1" type="ORF">M0C40_10130</name>
</gene>
<keyword evidence="2" id="KW-1185">Reference proteome</keyword>
<reference evidence="1 2" key="1">
    <citation type="submission" date="2022-04" db="EMBL/GenBank/DDBJ databases">
        <title>Whole genome of Spiroplasma citri.</title>
        <authorList>
            <person name="Khanchezar A."/>
            <person name="Izadpanah K."/>
            <person name="Taghavi M."/>
            <person name="Ghorbani A."/>
            <person name="Beven L."/>
        </authorList>
    </citation>
    <scope>NUCLEOTIDE SEQUENCE [LARGE SCALE GENOMIC DNA]</scope>
    <source>
        <strain evidence="1 2">D4</strain>
    </source>
</reference>
<organism evidence="1 2">
    <name type="scientific">Spiroplasma citri</name>
    <dbReference type="NCBI Taxonomy" id="2133"/>
    <lineage>
        <taxon>Bacteria</taxon>
        <taxon>Bacillati</taxon>
        <taxon>Mycoplasmatota</taxon>
        <taxon>Mollicutes</taxon>
        <taxon>Entomoplasmatales</taxon>
        <taxon>Spiroplasmataceae</taxon>
        <taxon>Spiroplasma</taxon>
    </lineage>
</organism>
<protein>
    <submittedName>
        <fullName evidence="1">Uncharacterized protein</fullName>
    </submittedName>
</protein>
<evidence type="ECO:0000313" key="1">
    <source>
        <dbReference type="EMBL" id="WFG96410.1"/>
    </source>
</evidence>
<proteinExistence type="predicted"/>
<accession>A0AAX3SYK1</accession>
<dbReference type="AlphaFoldDB" id="A0AAX3SYK1"/>
<name>A0AAX3SYK1_SPICI</name>
<dbReference type="Proteomes" id="UP001214629">
    <property type="component" value="Chromosome"/>
</dbReference>
<sequence length="103" mass="12021">MSLKFIWFRLKKYEKNCGDLLNIIGDPSGPTLARSKINYDDKTNRYPYISSTTVKAIVNYKVEDNESGEWINRWNNLVKIINLMKPFLIEKGISEADIQTINY</sequence>
<evidence type="ECO:0000313" key="2">
    <source>
        <dbReference type="Proteomes" id="UP001214629"/>
    </source>
</evidence>